<reference evidence="1 2" key="1">
    <citation type="submission" date="2020-08" db="EMBL/GenBank/DDBJ databases">
        <title>Sequencing the genomes of 1000 actinobacteria strains.</title>
        <authorList>
            <person name="Klenk H.-P."/>
        </authorList>
    </citation>
    <scope>NUCLEOTIDE SEQUENCE [LARGE SCALE GENOMIC DNA]</scope>
    <source>
        <strain evidence="1 2">DSM 44551</strain>
    </source>
</reference>
<gene>
    <name evidence="1" type="ORF">HDA36_003779</name>
</gene>
<protein>
    <recommendedName>
        <fullName evidence="3">DUF2617 family protein</fullName>
    </recommendedName>
</protein>
<dbReference type="RefSeq" id="WP_184393664.1">
    <property type="nucleotide sequence ID" value="NZ_BAAAJD010000075.1"/>
</dbReference>
<accession>A0A7W8QPW9</accession>
<dbReference type="Pfam" id="PF10936">
    <property type="entry name" value="DUF2617"/>
    <property type="match status" value="1"/>
</dbReference>
<sequence>MPSPAPLLGAVAVDVPFADARAADLSWSLERPELPALARVCARLAGYRVELRVLGASHQVAVAAADTGAALLTETVACLADPGRDARTLPGSVRRELPGPTGYRFRSGVERLAPDALTERVAALVAAAEARPAAVAAAFPGDPAAVTALAADSPGPGLLHWTTWHSYPQSGELVRTETHLSPPDIHGRTERP</sequence>
<proteinExistence type="predicted"/>
<dbReference type="InterPro" id="IPR024486">
    <property type="entry name" value="DUF2617"/>
</dbReference>
<dbReference type="AlphaFoldDB" id="A0A7W8QPW9"/>
<evidence type="ECO:0000313" key="2">
    <source>
        <dbReference type="Proteomes" id="UP000572635"/>
    </source>
</evidence>
<organism evidence="1 2">
    <name type="scientific">Nocardiopsis composta</name>
    <dbReference type="NCBI Taxonomy" id="157465"/>
    <lineage>
        <taxon>Bacteria</taxon>
        <taxon>Bacillati</taxon>
        <taxon>Actinomycetota</taxon>
        <taxon>Actinomycetes</taxon>
        <taxon>Streptosporangiales</taxon>
        <taxon>Nocardiopsidaceae</taxon>
        <taxon>Nocardiopsis</taxon>
    </lineage>
</organism>
<evidence type="ECO:0008006" key="3">
    <source>
        <dbReference type="Google" id="ProtNLM"/>
    </source>
</evidence>
<dbReference type="Proteomes" id="UP000572635">
    <property type="component" value="Unassembled WGS sequence"/>
</dbReference>
<comment type="caution">
    <text evidence="1">The sequence shown here is derived from an EMBL/GenBank/DDBJ whole genome shotgun (WGS) entry which is preliminary data.</text>
</comment>
<keyword evidence="2" id="KW-1185">Reference proteome</keyword>
<dbReference type="EMBL" id="JACHDB010000001">
    <property type="protein sequence ID" value="MBB5433695.1"/>
    <property type="molecule type" value="Genomic_DNA"/>
</dbReference>
<name>A0A7W8QPW9_9ACTN</name>
<evidence type="ECO:0000313" key="1">
    <source>
        <dbReference type="EMBL" id="MBB5433695.1"/>
    </source>
</evidence>